<dbReference type="AlphaFoldDB" id="A0A1H9MPB3"/>
<dbReference type="EMBL" id="FOFJ01000036">
    <property type="protein sequence ID" value="SER25478.1"/>
    <property type="molecule type" value="Genomic_DNA"/>
</dbReference>
<sequence>MSDLLPPNSTALERALAEVGATATDLSVPIRDLWDPDTCPLALLPWLAWAWSVDEWSDAWSEQQKRDTVRQALPVQRIKGTIGAVRRAVSTLGVEVRVQEWFNQSPPGQPYTYRLLVDVDQGQLMQTDMAGILRIVENAKNLRSHLEQVQFAVRSPCTVYAAAVACVGNEIQLGFKGNPVVINALAICLG</sequence>
<organism evidence="1 2">
    <name type="scientific">Azotobacter beijerinckii</name>
    <dbReference type="NCBI Taxonomy" id="170623"/>
    <lineage>
        <taxon>Bacteria</taxon>
        <taxon>Pseudomonadati</taxon>
        <taxon>Pseudomonadota</taxon>
        <taxon>Gammaproteobacteria</taxon>
        <taxon>Pseudomonadales</taxon>
        <taxon>Pseudomonadaceae</taxon>
        <taxon>Azotobacter</taxon>
    </lineage>
</organism>
<dbReference type="Pfam" id="PF09684">
    <property type="entry name" value="Tail_P2_I"/>
    <property type="match status" value="1"/>
</dbReference>
<dbReference type="RefSeq" id="WP_090623787.1">
    <property type="nucleotide sequence ID" value="NZ_FOFJ01000036.1"/>
</dbReference>
<dbReference type="NCBIfam" id="TIGR01634">
    <property type="entry name" value="tail_P2_I"/>
    <property type="match status" value="1"/>
</dbReference>
<gene>
    <name evidence="1" type="ORF">SAMN04244573_03213</name>
</gene>
<evidence type="ECO:0000313" key="2">
    <source>
        <dbReference type="Proteomes" id="UP000199267"/>
    </source>
</evidence>
<protein>
    <submittedName>
        <fullName evidence="1">Phage tail protein, P2 protein I family</fullName>
    </submittedName>
</protein>
<proteinExistence type="predicted"/>
<dbReference type="InterPro" id="IPR006521">
    <property type="entry name" value="Tail_protein_I"/>
</dbReference>
<evidence type="ECO:0000313" key="1">
    <source>
        <dbReference type="EMBL" id="SER25478.1"/>
    </source>
</evidence>
<name>A0A1H9MPB3_9GAMM</name>
<dbReference type="Proteomes" id="UP000199267">
    <property type="component" value="Unassembled WGS sequence"/>
</dbReference>
<reference evidence="1 2" key="1">
    <citation type="submission" date="2016-10" db="EMBL/GenBank/DDBJ databases">
        <authorList>
            <person name="de Groot N.N."/>
        </authorList>
    </citation>
    <scope>NUCLEOTIDE SEQUENCE [LARGE SCALE GENOMIC DNA]</scope>
    <source>
        <strain evidence="1 2">DSM 378</strain>
    </source>
</reference>
<accession>A0A1H9MPB3</accession>